<dbReference type="InterPro" id="IPR013098">
    <property type="entry name" value="Ig_I-set"/>
</dbReference>
<evidence type="ECO:0000256" key="3">
    <source>
        <dbReference type="ARBA" id="ARBA00023157"/>
    </source>
</evidence>
<keyword evidence="2" id="KW-0677">Repeat</keyword>
<dbReference type="OrthoDB" id="5950222at2759"/>
<dbReference type="PROSITE" id="PS50900">
    <property type="entry name" value="PLAC"/>
    <property type="match status" value="1"/>
</dbReference>
<dbReference type="Pfam" id="PF07679">
    <property type="entry name" value="I-set"/>
    <property type="match status" value="2"/>
</dbReference>
<gene>
    <name evidence="7" type="ORF">BSL78_28164</name>
</gene>
<evidence type="ECO:0000256" key="2">
    <source>
        <dbReference type="ARBA" id="ARBA00022737"/>
    </source>
</evidence>
<evidence type="ECO:0000259" key="5">
    <source>
        <dbReference type="PROSITE" id="PS50835"/>
    </source>
</evidence>
<evidence type="ECO:0000313" key="8">
    <source>
        <dbReference type="Proteomes" id="UP000230750"/>
    </source>
</evidence>
<keyword evidence="4" id="KW-0393">Immunoglobulin domain</keyword>
<dbReference type="SMART" id="SM00408">
    <property type="entry name" value="IGc2"/>
    <property type="match status" value="2"/>
</dbReference>
<evidence type="ECO:0000256" key="4">
    <source>
        <dbReference type="ARBA" id="ARBA00023319"/>
    </source>
</evidence>
<dbReference type="InterPro" id="IPR010909">
    <property type="entry name" value="PLAC"/>
</dbReference>
<dbReference type="STRING" id="307972.A0A2G8JH22"/>
<dbReference type="Proteomes" id="UP000230750">
    <property type="component" value="Unassembled WGS sequence"/>
</dbReference>
<evidence type="ECO:0000259" key="6">
    <source>
        <dbReference type="PROSITE" id="PS50900"/>
    </source>
</evidence>
<dbReference type="SUPFAM" id="SSF48726">
    <property type="entry name" value="Immunoglobulin"/>
    <property type="match status" value="4"/>
</dbReference>
<dbReference type="AlphaFoldDB" id="A0A2G8JH22"/>
<proteinExistence type="predicted"/>
<dbReference type="InterPro" id="IPR003599">
    <property type="entry name" value="Ig_sub"/>
</dbReference>
<protein>
    <submittedName>
        <fullName evidence="7">Papilin-like protein</fullName>
    </submittedName>
</protein>
<keyword evidence="3" id="KW-1015">Disulfide bond</keyword>
<dbReference type="InterPro" id="IPR051170">
    <property type="entry name" value="Neural/epithelial_adhesion"/>
</dbReference>
<evidence type="ECO:0000256" key="1">
    <source>
        <dbReference type="ARBA" id="ARBA00022729"/>
    </source>
</evidence>
<dbReference type="Gene3D" id="2.60.40.10">
    <property type="entry name" value="Immunoglobulins"/>
    <property type="match status" value="4"/>
</dbReference>
<comment type="caution">
    <text evidence="7">The sequence shown here is derived from an EMBL/GenBank/DDBJ whole genome shotgun (WGS) entry which is preliminary data.</text>
</comment>
<feature type="domain" description="Ig-like" evidence="5">
    <location>
        <begin position="165"/>
        <end position="277"/>
    </location>
</feature>
<dbReference type="InterPro" id="IPR036179">
    <property type="entry name" value="Ig-like_dom_sf"/>
</dbReference>
<evidence type="ECO:0000313" key="7">
    <source>
        <dbReference type="EMBL" id="PIK35009.1"/>
    </source>
</evidence>
<dbReference type="InterPro" id="IPR007110">
    <property type="entry name" value="Ig-like_dom"/>
</dbReference>
<reference evidence="7 8" key="1">
    <citation type="journal article" date="2017" name="PLoS Biol.">
        <title>The sea cucumber genome provides insights into morphological evolution and visceral regeneration.</title>
        <authorList>
            <person name="Zhang X."/>
            <person name="Sun L."/>
            <person name="Yuan J."/>
            <person name="Sun Y."/>
            <person name="Gao Y."/>
            <person name="Zhang L."/>
            <person name="Li S."/>
            <person name="Dai H."/>
            <person name="Hamel J.F."/>
            <person name="Liu C."/>
            <person name="Yu Y."/>
            <person name="Liu S."/>
            <person name="Lin W."/>
            <person name="Guo K."/>
            <person name="Jin S."/>
            <person name="Xu P."/>
            <person name="Storey K.B."/>
            <person name="Huan P."/>
            <person name="Zhang T."/>
            <person name="Zhou Y."/>
            <person name="Zhang J."/>
            <person name="Lin C."/>
            <person name="Li X."/>
            <person name="Xing L."/>
            <person name="Huo D."/>
            <person name="Sun M."/>
            <person name="Wang L."/>
            <person name="Mercier A."/>
            <person name="Li F."/>
            <person name="Yang H."/>
            <person name="Xiang J."/>
        </authorList>
    </citation>
    <scope>NUCLEOTIDE SEQUENCE [LARGE SCALE GENOMIC DNA]</scope>
    <source>
        <strain evidence="7">Shaxun</strain>
        <tissue evidence="7">Muscle</tissue>
    </source>
</reference>
<name>A0A2G8JH22_STIJA</name>
<keyword evidence="8" id="KW-1185">Reference proteome</keyword>
<dbReference type="SMART" id="SM00409">
    <property type="entry name" value="IG"/>
    <property type="match status" value="2"/>
</dbReference>
<feature type="domain" description="PLAC" evidence="6">
    <location>
        <begin position="284"/>
        <end position="321"/>
    </location>
</feature>
<organism evidence="7 8">
    <name type="scientific">Stichopus japonicus</name>
    <name type="common">Sea cucumber</name>
    <dbReference type="NCBI Taxonomy" id="307972"/>
    <lineage>
        <taxon>Eukaryota</taxon>
        <taxon>Metazoa</taxon>
        <taxon>Echinodermata</taxon>
        <taxon>Eleutherozoa</taxon>
        <taxon>Echinozoa</taxon>
        <taxon>Holothuroidea</taxon>
        <taxon>Aspidochirotacea</taxon>
        <taxon>Aspidochirotida</taxon>
        <taxon>Stichopodidae</taxon>
        <taxon>Apostichopus</taxon>
    </lineage>
</organism>
<dbReference type="PANTHER" id="PTHR12231:SF253">
    <property type="entry name" value="DPR-INTERACTING PROTEIN ETA, ISOFORM B-RELATED"/>
    <property type="match status" value="1"/>
</dbReference>
<dbReference type="InterPro" id="IPR013783">
    <property type="entry name" value="Ig-like_fold"/>
</dbReference>
<keyword evidence="1" id="KW-0732">Signal</keyword>
<accession>A0A2G8JH22</accession>
<dbReference type="InterPro" id="IPR003598">
    <property type="entry name" value="Ig_sub2"/>
</dbReference>
<dbReference type="PROSITE" id="PS50835">
    <property type="entry name" value="IG_LIKE"/>
    <property type="match status" value="2"/>
</dbReference>
<dbReference type="PANTHER" id="PTHR12231">
    <property type="entry name" value="CTX-RELATED TYPE I TRANSMEMBRANE PROTEIN"/>
    <property type="match status" value="1"/>
</dbReference>
<dbReference type="Pfam" id="PF13927">
    <property type="entry name" value="Ig_3"/>
    <property type="match status" value="1"/>
</dbReference>
<sequence length="322" mass="34810">MRIKQFGWGSRLTIDGVDTTDNGNYMCHARNNAGEVLTTGIVTVRLPETVPPSVHVDAANVSVLTVGDTYRVICEASGVPEPTVLWIKDGADVNALGGKRISNRAGKLKIKDVVTSDSGEYVCRADDGQGNIVEKVLVLQVQDGKLLNLVYLLLQVQEVADRFVPGRETRVTARLGNDVEMGCESADIISISWQHSSVELGRPEGRLSQSEDNALRIRSVQLTDAGSYACTGRIGTRVVLKKYYKLVVEGIKTTDSGDYTCIVSNRISSQRATAALTVIGNSETDPNCVDSPTIACQLIVLGALCDTPYGEYCCRSCRDNGY</sequence>
<dbReference type="EMBL" id="MRZV01002011">
    <property type="protein sequence ID" value="PIK35009.1"/>
    <property type="molecule type" value="Genomic_DNA"/>
</dbReference>
<feature type="domain" description="Ig-like" evidence="5">
    <location>
        <begin position="52"/>
        <end position="139"/>
    </location>
</feature>